<dbReference type="SUPFAM" id="SSF47823">
    <property type="entry name" value="lambda integrase-like, N-terminal domain"/>
    <property type="match status" value="1"/>
</dbReference>
<comment type="function">
    <text evidence="9">Site-specific tyrosine recombinase, which acts by catalyzing the cutting and rejoining of the recombining DNA molecules. The XerC-XerD complex is essential to convert dimers of the bacterial chromosome into monomers to permit their segregation at cell division. It also contributes to the segregational stability of plasmids.</text>
</comment>
<dbReference type="InterPro" id="IPR002104">
    <property type="entry name" value="Integrase_catalytic"/>
</dbReference>
<dbReference type="GO" id="GO:0007059">
    <property type="term" value="P:chromosome segregation"/>
    <property type="evidence" value="ECO:0007669"/>
    <property type="project" value="UniProtKB-UniRule"/>
</dbReference>
<keyword evidence="5 9" id="KW-0229">DNA integration</keyword>
<sequence>MNPSGHNGNFSDRGATRGAGDSDSAVNIEGELGEALRGYEKYLRHVVGRSENTIRAYVHDLNVALEGLERIDQFTLDRARDVLGWAVEKEISRSTLARLVSSMRGFGGYLAHRGHTDANPVAALKAPKPQRSLPRVLREDQARELLDSAQAFAADNPQNAIATRDWAILELLYATGIRVSELTGANIDDVDMHRRYLRVTGKGNKTRVVPFGQTVEQSLQQWITRRHEILSQRDHSTNNTMRAVQPALFLGVRGGRINPRQVRDVVREATAAADGPTLSPHGLRHSAATSVLEGGADLRVVQELLGHSSMATTQIYTHVGTERLRAVFKQAHPRSGNL</sequence>
<keyword evidence="14" id="KW-1185">Reference proteome</keyword>
<feature type="domain" description="Core-binding (CB)" evidence="12">
    <location>
        <begin position="30"/>
        <end position="111"/>
    </location>
</feature>
<gene>
    <name evidence="9" type="primary">xerC</name>
    <name evidence="13" type="ORF">GP473_05445</name>
</gene>
<dbReference type="Pfam" id="PF00589">
    <property type="entry name" value="Phage_integrase"/>
    <property type="match status" value="1"/>
</dbReference>
<feature type="region of interest" description="Disordered" evidence="10">
    <location>
        <begin position="1"/>
        <end position="24"/>
    </location>
</feature>
<accession>A0A7G7YNV4</accession>
<organism evidence="13 14">
    <name type="scientific">Corynebacterium anserum</name>
    <dbReference type="NCBI Taxonomy" id="2684406"/>
    <lineage>
        <taxon>Bacteria</taxon>
        <taxon>Bacillati</taxon>
        <taxon>Actinomycetota</taxon>
        <taxon>Actinomycetes</taxon>
        <taxon>Mycobacteriales</taxon>
        <taxon>Corynebacteriaceae</taxon>
        <taxon>Corynebacterium</taxon>
    </lineage>
</organism>
<keyword evidence="8 9" id="KW-0131">Cell cycle</keyword>
<keyword evidence="7 9" id="KW-0233">DNA recombination</keyword>
<dbReference type="PANTHER" id="PTHR30349:SF77">
    <property type="entry name" value="TYROSINE RECOMBINASE XERC"/>
    <property type="match status" value="1"/>
</dbReference>
<comment type="subcellular location">
    <subcellularLocation>
        <location evidence="1 9">Cytoplasm</location>
    </subcellularLocation>
</comment>
<evidence type="ECO:0000256" key="3">
    <source>
        <dbReference type="ARBA" id="ARBA00022618"/>
    </source>
</evidence>
<dbReference type="HAMAP" id="MF_01808">
    <property type="entry name" value="Recomb_XerC_XerD"/>
    <property type="match status" value="1"/>
</dbReference>
<evidence type="ECO:0000313" key="14">
    <source>
        <dbReference type="Proteomes" id="UP000515275"/>
    </source>
</evidence>
<feature type="active site" evidence="9">
    <location>
        <position position="178"/>
    </location>
</feature>
<comment type="similarity">
    <text evidence="9">Belongs to the 'phage' integrase family. XerC subfamily.</text>
</comment>
<dbReference type="GO" id="GO:0009037">
    <property type="term" value="F:tyrosine-based site-specific recombinase activity"/>
    <property type="evidence" value="ECO:0007669"/>
    <property type="project" value="UniProtKB-UniRule"/>
</dbReference>
<keyword evidence="6 9" id="KW-0238">DNA-binding</keyword>
<dbReference type="CDD" id="cd00798">
    <property type="entry name" value="INT_XerDC_C"/>
    <property type="match status" value="1"/>
</dbReference>
<feature type="active site" evidence="9">
    <location>
        <position position="281"/>
    </location>
</feature>
<dbReference type="GO" id="GO:0003677">
    <property type="term" value="F:DNA binding"/>
    <property type="evidence" value="ECO:0007669"/>
    <property type="project" value="UniProtKB-UniRule"/>
</dbReference>
<evidence type="ECO:0000256" key="4">
    <source>
        <dbReference type="ARBA" id="ARBA00022829"/>
    </source>
</evidence>
<proteinExistence type="inferred from homology"/>
<dbReference type="InterPro" id="IPR023009">
    <property type="entry name" value="Tyrosine_recombinase_XerC/XerD"/>
</dbReference>
<keyword evidence="4 9" id="KW-0159">Chromosome partition</keyword>
<evidence type="ECO:0000259" key="12">
    <source>
        <dbReference type="PROSITE" id="PS51900"/>
    </source>
</evidence>
<dbReference type="PROSITE" id="PS51900">
    <property type="entry name" value="CB"/>
    <property type="match status" value="1"/>
</dbReference>
<dbReference type="Gene3D" id="1.10.150.130">
    <property type="match status" value="1"/>
</dbReference>
<dbReference type="Pfam" id="PF02899">
    <property type="entry name" value="Phage_int_SAM_1"/>
    <property type="match status" value="1"/>
</dbReference>
<dbReference type="SUPFAM" id="SSF56349">
    <property type="entry name" value="DNA breaking-rejoining enzymes"/>
    <property type="match status" value="1"/>
</dbReference>
<dbReference type="InterPro" id="IPR010998">
    <property type="entry name" value="Integrase_recombinase_N"/>
</dbReference>
<dbReference type="RefSeq" id="WP_186276672.1">
    <property type="nucleotide sequence ID" value="NZ_CP046883.1"/>
</dbReference>
<reference evidence="13 14" key="1">
    <citation type="submission" date="2019-12" db="EMBL/GenBank/DDBJ databases">
        <title>Corynebacterium sp. nov., isolated from feces of the Anser Albifrons in China.</title>
        <authorList>
            <person name="Liu Q."/>
        </authorList>
    </citation>
    <scope>NUCLEOTIDE SEQUENCE [LARGE SCALE GENOMIC DNA]</scope>
    <source>
        <strain evidence="13 14">23H37-10</strain>
    </source>
</reference>
<feature type="active site" evidence="9">
    <location>
        <position position="202"/>
    </location>
</feature>
<evidence type="ECO:0000256" key="7">
    <source>
        <dbReference type="ARBA" id="ARBA00023172"/>
    </source>
</evidence>
<evidence type="ECO:0000256" key="5">
    <source>
        <dbReference type="ARBA" id="ARBA00022908"/>
    </source>
</evidence>
<dbReference type="InterPro" id="IPR050090">
    <property type="entry name" value="Tyrosine_recombinase_XerCD"/>
</dbReference>
<dbReference type="GO" id="GO:0006313">
    <property type="term" value="P:DNA transposition"/>
    <property type="evidence" value="ECO:0007669"/>
    <property type="project" value="UniProtKB-UniRule"/>
</dbReference>
<dbReference type="GO" id="GO:0005737">
    <property type="term" value="C:cytoplasm"/>
    <property type="evidence" value="ECO:0007669"/>
    <property type="project" value="UniProtKB-SubCell"/>
</dbReference>
<name>A0A7G7YNV4_9CORY</name>
<comment type="subunit">
    <text evidence="9">Forms a cyclic heterotetrameric complex composed of two molecules of XerC and two molecules of XerD.</text>
</comment>
<feature type="active site" evidence="9">
    <location>
        <position position="284"/>
    </location>
</feature>
<dbReference type="AlphaFoldDB" id="A0A7G7YNV4"/>
<feature type="domain" description="Tyr recombinase" evidence="11">
    <location>
        <begin position="132"/>
        <end position="329"/>
    </location>
</feature>
<evidence type="ECO:0000256" key="6">
    <source>
        <dbReference type="ARBA" id="ARBA00023125"/>
    </source>
</evidence>
<evidence type="ECO:0000256" key="2">
    <source>
        <dbReference type="ARBA" id="ARBA00022490"/>
    </source>
</evidence>
<dbReference type="InterPro" id="IPR004107">
    <property type="entry name" value="Integrase_SAM-like_N"/>
</dbReference>
<evidence type="ECO:0000313" key="13">
    <source>
        <dbReference type="EMBL" id="QNH96174.1"/>
    </source>
</evidence>
<dbReference type="InterPro" id="IPR013762">
    <property type="entry name" value="Integrase-like_cat_sf"/>
</dbReference>
<dbReference type="KEGG" id="cans:GP473_05445"/>
<evidence type="ECO:0000256" key="8">
    <source>
        <dbReference type="ARBA" id="ARBA00023306"/>
    </source>
</evidence>
<keyword evidence="2 9" id="KW-0963">Cytoplasm</keyword>
<evidence type="ECO:0000256" key="1">
    <source>
        <dbReference type="ARBA" id="ARBA00004496"/>
    </source>
</evidence>
<dbReference type="PROSITE" id="PS51898">
    <property type="entry name" value="TYR_RECOMBINASE"/>
    <property type="match status" value="1"/>
</dbReference>
<evidence type="ECO:0000259" key="11">
    <source>
        <dbReference type="PROSITE" id="PS51898"/>
    </source>
</evidence>
<dbReference type="GO" id="GO:0051301">
    <property type="term" value="P:cell division"/>
    <property type="evidence" value="ECO:0007669"/>
    <property type="project" value="UniProtKB-KW"/>
</dbReference>
<dbReference type="InterPro" id="IPR011010">
    <property type="entry name" value="DNA_brk_join_enz"/>
</dbReference>
<keyword evidence="3 9" id="KW-0132">Cell division</keyword>
<dbReference type="InterPro" id="IPR044068">
    <property type="entry name" value="CB"/>
</dbReference>
<dbReference type="EMBL" id="CP046883">
    <property type="protein sequence ID" value="QNH96174.1"/>
    <property type="molecule type" value="Genomic_DNA"/>
</dbReference>
<evidence type="ECO:0000256" key="9">
    <source>
        <dbReference type="HAMAP-Rule" id="MF_01808"/>
    </source>
</evidence>
<protein>
    <recommendedName>
        <fullName evidence="9">Tyrosine recombinase XerC</fullName>
    </recommendedName>
</protein>
<evidence type="ECO:0000256" key="10">
    <source>
        <dbReference type="SAM" id="MobiDB-lite"/>
    </source>
</evidence>
<dbReference type="Proteomes" id="UP000515275">
    <property type="component" value="Chromosome"/>
</dbReference>
<feature type="active site" description="O-(3'-phospho-DNA)-tyrosine intermediate" evidence="9">
    <location>
        <position position="316"/>
    </location>
</feature>
<feature type="active site" evidence="9">
    <location>
        <position position="307"/>
    </location>
</feature>
<dbReference type="Gene3D" id="1.10.443.10">
    <property type="entry name" value="Intergrase catalytic core"/>
    <property type="match status" value="1"/>
</dbReference>
<dbReference type="PANTHER" id="PTHR30349">
    <property type="entry name" value="PHAGE INTEGRASE-RELATED"/>
    <property type="match status" value="1"/>
</dbReference>
<feature type="compositionally biased region" description="Polar residues" evidence="10">
    <location>
        <begin position="1"/>
        <end position="10"/>
    </location>
</feature>